<dbReference type="NCBIfam" id="TIGR03544">
    <property type="entry name" value="DivI1A_domain"/>
    <property type="match status" value="1"/>
</dbReference>
<sequence>MEWILWVLAVVVLGAGAVVASGGLGALPGPEHDAPVLDLPDGPLGAEELRAVQFRVDVRGYSMAQVDELLARLERQLSATTESYFRPVDAGGAPDEVTPQADGSAIMAADEFSQQSGEGEPWQQ</sequence>
<reference evidence="1 2" key="1">
    <citation type="journal article" date="2023" name="Environ Microbiome">
        <title>A coral-associated actinobacterium mitigates coral bleaching under heat stress.</title>
        <authorList>
            <person name="Li J."/>
            <person name="Zou Y."/>
            <person name="Li Q."/>
            <person name="Zhang J."/>
            <person name="Bourne D.G."/>
            <person name="Lyu Y."/>
            <person name="Liu C."/>
            <person name="Zhang S."/>
        </authorList>
    </citation>
    <scope>NUCLEOTIDE SEQUENCE [LARGE SCALE GENOMIC DNA]</scope>
    <source>
        <strain evidence="1 2">SCSIO 13291</strain>
    </source>
</reference>
<dbReference type="Proteomes" id="UP001434337">
    <property type="component" value="Chromosome"/>
</dbReference>
<dbReference type="RefSeq" id="WP_342372071.1">
    <property type="nucleotide sequence ID" value="NZ_CP115965.1"/>
</dbReference>
<proteinExistence type="predicted"/>
<accession>A0ABZ3C522</accession>
<protein>
    <submittedName>
        <fullName evidence="1">DivIVA domain-containing protein</fullName>
    </submittedName>
</protein>
<dbReference type="Gene3D" id="6.10.250.660">
    <property type="match status" value="1"/>
</dbReference>
<gene>
    <name evidence="1" type="ORF">PCC79_12990</name>
</gene>
<evidence type="ECO:0000313" key="1">
    <source>
        <dbReference type="EMBL" id="WZW97803.1"/>
    </source>
</evidence>
<organism evidence="1 2">
    <name type="scientific">Propioniciclava soli</name>
    <dbReference type="NCBI Taxonomy" id="2775081"/>
    <lineage>
        <taxon>Bacteria</taxon>
        <taxon>Bacillati</taxon>
        <taxon>Actinomycetota</taxon>
        <taxon>Actinomycetes</taxon>
        <taxon>Propionibacteriales</taxon>
        <taxon>Propionibacteriaceae</taxon>
        <taxon>Propioniciclava</taxon>
    </lineage>
</organism>
<dbReference type="InterPro" id="IPR019933">
    <property type="entry name" value="DivIVA_domain"/>
</dbReference>
<keyword evidence="2" id="KW-1185">Reference proteome</keyword>
<dbReference type="EMBL" id="CP115965">
    <property type="protein sequence ID" value="WZW97803.1"/>
    <property type="molecule type" value="Genomic_DNA"/>
</dbReference>
<evidence type="ECO:0000313" key="2">
    <source>
        <dbReference type="Proteomes" id="UP001434337"/>
    </source>
</evidence>
<name>A0ABZ3C522_9ACTN</name>